<feature type="transmembrane region" description="Helical" evidence="1">
    <location>
        <begin position="312"/>
        <end position="332"/>
    </location>
</feature>
<feature type="transmembrane region" description="Helical" evidence="1">
    <location>
        <begin position="101"/>
        <end position="119"/>
    </location>
</feature>
<proteinExistence type="predicted"/>
<dbReference type="AlphaFoldDB" id="A0A9K3PHW8"/>
<accession>A0A9K3PHW8</accession>
<keyword evidence="1" id="KW-0812">Transmembrane</keyword>
<protein>
    <submittedName>
        <fullName evidence="2">Uncharacterized protein</fullName>
    </submittedName>
</protein>
<keyword evidence="3" id="KW-1185">Reference proteome</keyword>
<feature type="transmembrane region" description="Helical" evidence="1">
    <location>
        <begin position="6"/>
        <end position="24"/>
    </location>
</feature>
<feature type="transmembrane region" description="Helical" evidence="1">
    <location>
        <begin position="131"/>
        <end position="151"/>
    </location>
</feature>
<gene>
    <name evidence="2" type="ORF">IV203_016550</name>
</gene>
<evidence type="ECO:0000313" key="3">
    <source>
        <dbReference type="Proteomes" id="UP000693970"/>
    </source>
</evidence>
<reference evidence="2" key="1">
    <citation type="journal article" date="2021" name="Sci. Rep.">
        <title>Diploid genomic architecture of Nitzschia inconspicua, an elite biomass production diatom.</title>
        <authorList>
            <person name="Oliver A."/>
            <person name="Podell S."/>
            <person name="Pinowska A."/>
            <person name="Traller J.C."/>
            <person name="Smith S.R."/>
            <person name="McClure R."/>
            <person name="Beliaev A."/>
            <person name="Bohutskyi P."/>
            <person name="Hill E.A."/>
            <person name="Rabines A."/>
            <person name="Zheng H."/>
            <person name="Allen L.Z."/>
            <person name="Kuo A."/>
            <person name="Grigoriev I.V."/>
            <person name="Allen A.E."/>
            <person name="Hazlebeck D."/>
            <person name="Allen E.E."/>
        </authorList>
    </citation>
    <scope>NUCLEOTIDE SEQUENCE</scope>
    <source>
        <strain evidence="2">Hildebrandi</strain>
    </source>
</reference>
<feature type="transmembrane region" description="Helical" evidence="1">
    <location>
        <begin position="280"/>
        <end position="300"/>
    </location>
</feature>
<name>A0A9K3PHW8_9STRA</name>
<feature type="transmembrane region" description="Helical" evidence="1">
    <location>
        <begin position="163"/>
        <end position="180"/>
    </location>
</feature>
<evidence type="ECO:0000256" key="1">
    <source>
        <dbReference type="SAM" id="Phobius"/>
    </source>
</evidence>
<sequence length="363" mass="39863">MDRKTMVLGTVTFLLFSVGVKGFFIPNRHRPLSLNVSVGSTSKLGQRNAPVEFYHTRNLSNNGLSGLFMLPADEMPQEKGSARYPISMVDKVAGRKKLLEIGYQVSFVLYMINSVLYLLRRGFQSQSLFYIFGGGTATISILLYILIGAASNDRLSSETYKRLNLTVIIFSVLQLPMPMYHWTEGVVSKLPAFVALVNAVKGYCFGVVGWDKSRNMSFMLTELKDGMKASVQGSIALKQQSIGYLIGTAFICVMTAIKVLDFVKVFMLPCGEGTNKSYMILSKLSSLGRLGVMASIMYTLKDAADRNRLSGTTFVQLNYLMMAAFLTMSFYLSPVGPTPMGVLAGGISTLTLYNGVTGAQKKQ</sequence>
<feature type="transmembrane region" description="Helical" evidence="1">
    <location>
        <begin position="192"/>
        <end position="210"/>
    </location>
</feature>
<evidence type="ECO:0000313" key="2">
    <source>
        <dbReference type="EMBL" id="KAG7347845.1"/>
    </source>
</evidence>
<keyword evidence="1" id="KW-1133">Transmembrane helix</keyword>
<organism evidence="2 3">
    <name type="scientific">Nitzschia inconspicua</name>
    <dbReference type="NCBI Taxonomy" id="303405"/>
    <lineage>
        <taxon>Eukaryota</taxon>
        <taxon>Sar</taxon>
        <taxon>Stramenopiles</taxon>
        <taxon>Ochrophyta</taxon>
        <taxon>Bacillariophyta</taxon>
        <taxon>Bacillariophyceae</taxon>
        <taxon>Bacillariophycidae</taxon>
        <taxon>Bacillariales</taxon>
        <taxon>Bacillariaceae</taxon>
        <taxon>Nitzschia</taxon>
    </lineage>
</organism>
<reference evidence="2" key="2">
    <citation type="submission" date="2021-04" db="EMBL/GenBank/DDBJ databases">
        <authorList>
            <person name="Podell S."/>
        </authorList>
    </citation>
    <scope>NUCLEOTIDE SEQUENCE</scope>
    <source>
        <strain evidence="2">Hildebrandi</strain>
    </source>
</reference>
<dbReference type="EMBL" id="JAGRRH010000020">
    <property type="protein sequence ID" value="KAG7347845.1"/>
    <property type="molecule type" value="Genomic_DNA"/>
</dbReference>
<dbReference type="Proteomes" id="UP000693970">
    <property type="component" value="Unassembled WGS sequence"/>
</dbReference>
<feature type="transmembrane region" description="Helical" evidence="1">
    <location>
        <begin position="242"/>
        <end position="260"/>
    </location>
</feature>
<keyword evidence="1" id="KW-0472">Membrane</keyword>
<comment type="caution">
    <text evidence="2">The sequence shown here is derived from an EMBL/GenBank/DDBJ whole genome shotgun (WGS) entry which is preliminary data.</text>
</comment>
<feature type="transmembrane region" description="Helical" evidence="1">
    <location>
        <begin position="338"/>
        <end position="356"/>
    </location>
</feature>
<dbReference type="OrthoDB" id="48158at2759"/>